<name>A0ABP0FG29_CLALP</name>
<evidence type="ECO:0000313" key="1">
    <source>
        <dbReference type="EMBL" id="CAK8678644.1"/>
    </source>
</evidence>
<dbReference type="Proteomes" id="UP001642483">
    <property type="component" value="Unassembled WGS sequence"/>
</dbReference>
<comment type="caution">
    <text evidence="1">The sequence shown here is derived from an EMBL/GenBank/DDBJ whole genome shotgun (WGS) entry which is preliminary data.</text>
</comment>
<gene>
    <name evidence="1" type="ORF">CVLEPA_LOCUS8551</name>
</gene>
<proteinExistence type="predicted"/>
<protein>
    <submittedName>
        <fullName evidence="1">Uncharacterized protein</fullName>
    </submittedName>
</protein>
<reference evidence="1 2" key="1">
    <citation type="submission" date="2024-02" db="EMBL/GenBank/DDBJ databases">
        <authorList>
            <person name="Daric V."/>
            <person name="Darras S."/>
        </authorList>
    </citation>
    <scope>NUCLEOTIDE SEQUENCE [LARGE SCALE GENOMIC DNA]</scope>
</reference>
<accession>A0ABP0FG29</accession>
<organism evidence="1 2">
    <name type="scientific">Clavelina lepadiformis</name>
    <name type="common">Light-bulb sea squirt</name>
    <name type="synonym">Ascidia lepadiformis</name>
    <dbReference type="NCBI Taxonomy" id="159417"/>
    <lineage>
        <taxon>Eukaryota</taxon>
        <taxon>Metazoa</taxon>
        <taxon>Chordata</taxon>
        <taxon>Tunicata</taxon>
        <taxon>Ascidiacea</taxon>
        <taxon>Aplousobranchia</taxon>
        <taxon>Clavelinidae</taxon>
        <taxon>Clavelina</taxon>
    </lineage>
</organism>
<evidence type="ECO:0000313" key="2">
    <source>
        <dbReference type="Proteomes" id="UP001642483"/>
    </source>
</evidence>
<sequence>MGRWRMQQEKKSFNQDFRTGAAWRISSGHRWSRPGALPGFMCWRAATNSSVVKSPEILSDVGTFQRSVIS</sequence>
<keyword evidence="2" id="KW-1185">Reference proteome</keyword>
<dbReference type="EMBL" id="CAWYQH010000057">
    <property type="protein sequence ID" value="CAK8678644.1"/>
    <property type="molecule type" value="Genomic_DNA"/>
</dbReference>